<feature type="domain" description="CCHC-type" evidence="3">
    <location>
        <begin position="84"/>
        <end position="99"/>
    </location>
</feature>
<keyword evidence="5" id="KW-1185">Reference proteome</keyword>
<gene>
    <name evidence="4" type="ORF">F511_42032</name>
</gene>
<dbReference type="SMART" id="SM00343">
    <property type="entry name" value="ZnF_C2HC"/>
    <property type="match status" value="1"/>
</dbReference>
<evidence type="ECO:0000256" key="1">
    <source>
        <dbReference type="PROSITE-ProRule" id="PRU00047"/>
    </source>
</evidence>
<organism evidence="4 5">
    <name type="scientific">Dorcoceras hygrometricum</name>
    <dbReference type="NCBI Taxonomy" id="472368"/>
    <lineage>
        <taxon>Eukaryota</taxon>
        <taxon>Viridiplantae</taxon>
        <taxon>Streptophyta</taxon>
        <taxon>Embryophyta</taxon>
        <taxon>Tracheophyta</taxon>
        <taxon>Spermatophyta</taxon>
        <taxon>Magnoliopsida</taxon>
        <taxon>eudicotyledons</taxon>
        <taxon>Gunneridae</taxon>
        <taxon>Pentapetalae</taxon>
        <taxon>asterids</taxon>
        <taxon>lamiids</taxon>
        <taxon>Lamiales</taxon>
        <taxon>Gesneriaceae</taxon>
        <taxon>Didymocarpoideae</taxon>
        <taxon>Trichosporeae</taxon>
        <taxon>Loxocarpinae</taxon>
        <taxon>Dorcoceras</taxon>
    </lineage>
</organism>
<feature type="region of interest" description="Disordered" evidence="2">
    <location>
        <begin position="210"/>
        <end position="229"/>
    </location>
</feature>
<feature type="region of interest" description="Disordered" evidence="2">
    <location>
        <begin position="130"/>
        <end position="179"/>
    </location>
</feature>
<keyword evidence="1" id="KW-0862">Zinc</keyword>
<protein>
    <recommendedName>
        <fullName evidence="3">CCHC-type domain-containing protein</fullName>
    </recommendedName>
</protein>
<evidence type="ECO:0000256" key="2">
    <source>
        <dbReference type="SAM" id="MobiDB-lite"/>
    </source>
</evidence>
<dbReference type="InterPro" id="IPR036875">
    <property type="entry name" value="Znf_CCHC_sf"/>
</dbReference>
<keyword evidence="1" id="KW-0479">Metal-binding</keyword>
<keyword evidence="1" id="KW-0863">Zinc-finger</keyword>
<dbReference type="EMBL" id="KV017307">
    <property type="protein sequence ID" value="KZV18604.1"/>
    <property type="molecule type" value="Genomic_DNA"/>
</dbReference>
<feature type="compositionally biased region" description="Basic residues" evidence="2">
    <location>
        <begin position="141"/>
        <end position="156"/>
    </location>
</feature>
<evidence type="ECO:0000313" key="4">
    <source>
        <dbReference type="EMBL" id="KZV18604.1"/>
    </source>
</evidence>
<dbReference type="GO" id="GO:0003676">
    <property type="term" value="F:nucleic acid binding"/>
    <property type="evidence" value="ECO:0007669"/>
    <property type="project" value="InterPro"/>
</dbReference>
<evidence type="ECO:0000313" key="5">
    <source>
        <dbReference type="Proteomes" id="UP000250235"/>
    </source>
</evidence>
<dbReference type="InterPro" id="IPR001878">
    <property type="entry name" value="Znf_CCHC"/>
</dbReference>
<proteinExistence type="predicted"/>
<feature type="compositionally biased region" description="Polar residues" evidence="2">
    <location>
        <begin position="157"/>
        <end position="179"/>
    </location>
</feature>
<feature type="compositionally biased region" description="Polar residues" evidence="2">
    <location>
        <begin position="1"/>
        <end position="19"/>
    </location>
</feature>
<dbReference type="SUPFAM" id="SSF57756">
    <property type="entry name" value="Retrovirus zinc finger-like domains"/>
    <property type="match status" value="1"/>
</dbReference>
<dbReference type="PROSITE" id="PS50158">
    <property type="entry name" value="ZF_CCHC"/>
    <property type="match status" value="1"/>
</dbReference>
<reference evidence="4 5" key="1">
    <citation type="journal article" date="2015" name="Proc. Natl. Acad. Sci. U.S.A.">
        <title>The resurrection genome of Boea hygrometrica: A blueprint for survival of dehydration.</title>
        <authorList>
            <person name="Xiao L."/>
            <person name="Yang G."/>
            <person name="Zhang L."/>
            <person name="Yang X."/>
            <person name="Zhao S."/>
            <person name="Ji Z."/>
            <person name="Zhou Q."/>
            <person name="Hu M."/>
            <person name="Wang Y."/>
            <person name="Chen M."/>
            <person name="Xu Y."/>
            <person name="Jin H."/>
            <person name="Xiao X."/>
            <person name="Hu G."/>
            <person name="Bao F."/>
            <person name="Hu Y."/>
            <person name="Wan P."/>
            <person name="Li L."/>
            <person name="Deng X."/>
            <person name="Kuang T."/>
            <person name="Xiang C."/>
            <person name="Zhu J.K."/>
            <person name="Oliver M.J."/>
            <person name="He Y."/>
        </authorList>
    </citation>
    <scope>NUCLEOTIDE SEQUENCE [LARGE SCALE GENOMIC DNA]</scope>
    <source>
        <strain evidence="5">cv. XS01</strain>
    </source>
</reference>
<dbReference type="AlphaFoldDB" id="A0A2Z7AH61"/>
<dbReference type="Proteomes" id="UP000250235">
    <property type="component" value="Unassembled WGS sequence"/>
</dbReference>
<dbReference type="Pfam" id="PF00098">
    <property type="entry name" value="zf-CCHC"/>
    <property type="match status" value="1"/>
</dbReference>
<accession>A0A2Z7AH61</accession>
<sequence>MPTRNQVTPPSQPPLSSTEQAKRPFSGPPRQQLQGTSRLAEKPVTSGRPQNQQAPKPEVPVEKPTCQTWGCQHSGKCLMGDGVCLKCKQPGHLSYQCPQMEQPTTGRVYVMQAEEADPDTTLIIADAPLCPAGLPEEPAKANHRPKQPKNREKKRGQTSANNSAGKSHLSLNTTHNQSDGRNHRFVIFRSIDHHKSVVFRHDDSAGHHLDDSIGPFRRNNSTGRSQCLLDSGHQSNIRLNMYA</sequence>
<evidence type="ECO:0000259" key="3">
    <source>
        <dbReference type="PROSITE" id="PS50158"/>
    </source>
</evidence>
<dbReference type="GO" id="GO:0008270">
    <property type="term" value="F:zinc ion binding"/>
    <property type="evidence" value="ECO:0007669"/>
    <property type="project" value="UniProtKB-KW"/>
</dbReference>
<name>A0A2Z7AH61_9LAMI</name>
<dbReference type="OrthoDB" id="1751327at2759"/>
<feature type="region of interest" description="Disordered" evidence="2">
    <location>
        <begin position="1"/>
        <end position="64"/>
    </location>
</feature>